<organism evidence="3 4">
    <name type="scientific">Actinacidiphila oryziradicis</name>
    <dbReference type="NCBI Taxonomy" id="2571141"/>
    <lineage>
        <taxon>Bacteria</taxon>
        <taxon>Bacillati</taxon>
        <taxon>Actinomycetota</taxon>
        <taxon>Actinomycetes</taxon>
        <taxon>Kitasatosporales</taxon>
        <taxon>Streptomycetaceae</taxon>
        <taxon>Actinacidiphila</taxon>
    </lineage>
</organism>
<comment type="similarity">
    <text evidence="1">Belongs to the UPF0312 family.</text>
</comment>
<accession>A0A4V5MZH2</accession>
<dbReference type="RefSeq" id="WP_136726977.1">
    <property type="nucleotide sequence ID" value="NZ_SUMC01000033.1"/>
</dbReference>
<reference evidence="3 4" key="1">
    <citation type="submission" date="2019-04" db="EMBL/GenBank/DDBJ databases">
        <title>Streptomyces oryziradicis sp. nov., a novel actinomycete isolated from rhizosphere soil of rice (Oryza sativa L.).</title>
        <authorList>
            <person name="Li C."/>
        </authorList>
    </citation>
    <scope>NUCLEOTIDE SEQUENCE [LARGE SCALE GENOMIC DNA]</scope>
    <source>
        <strain evidence="3 4">NEAU-C40</strain>
    </source>
</reference>
<dbReference type="InterPro" id="IPR036761">
    <property type="entry name" value="TTHA0802/YceI-like_sf"/>
</dbReference>
<dbReference type="PANTHER" id="PTHR34406:SF1">
    <property type="entry name" value="PROTEIN YCEI"/>
    <property type="match status" value="1"/>
</dbReference>
<comment type="caution">
    <text evidence="3">The sequence shown here is derived from an EMBL/GenBank/DDBJ whole genome shotgun (WGS) entry which is preliminary data.</text>
</comment>
<dbReference type="PANTHER" id="PTHR34406">
    <property type="entry name" value="PROTEIN YCEI"/>
    <property type="match status" value="1"/>
</dbReference>
<protein>
    <submittedName>
        <fullName evidence="3">YceI family protein</fullName>
    </submittedName>
</protein>
<name>A0A4V5MZH2_9ACTN</name>
<evidence type="ECO:0000256" key="1">
    <source>
        <dbReference type="ARBA" id="ARBA00008812"/>
    </source>
</evidence>
<dbReference type="OrthoDB" id="9811006at2"/>
<gene>
    <name evidence="3" type="ORF">FCI23_29445</name>
</gene>
<dbReference type="AlphaFoldDB" id="A0A4V5MZH2"/>
<sequence length="183" mass="19454">MSDITDGSQRAISLTDVTPGHWTLDPAQSTVNIENKSIWGLVNVKGVFTKVVGEGEVLAGGSAHGTLTIDVASLDTKHAKRDIHLRGTDFFDVDKHPSITFTATSVTANRNGTAEVTGELTVRGTTRPLALTAQASEVSADAVTLTASLSVERTNFGITWNQLGMLKPVTFVTITARFTRQSA</sequence>
<feature type="domain" description="Lipid/polyisoprenoid-binding YceI-like" evidence="2">
    <location>
        <begin position="21"/>
        <end position="179"/>
    </location>
</feature>
<dbReference type="EMBL" id="SUMC01000033">
    <property type="protein sequence ID" value="TKA08199.1"/>
    <property type="molecule type" value="Genomic_DNA"/>
</dbReference>
<dbReference type="SMART" id="SM00867">
    <property type="entry name" value="YceI"/>
    <property type="match status" value="1"/>
</dbReference>
<dbReference type="SUPFAM" id="SSF101874">
    <property type="entry name" value="YceI-like"/>
    <property type="match status" value="1"/>
</dbReference>
<keyword evidence="4" id="KW-1185">Reference proteome</keyword>
<evidence type="ECO:0000313" key="3">
    <source>
        <dbReference type="EMBL" id="TKA08199.1"/>
    </source>
</evidence>
<evidence type="ECO:0000259" key="2">
    <source>
        <dbReference type="SMART" id="SM00867"/>
    </source>
</evidence>
<dbReference type="Gene3D" id="2.40.128.110">
    <property type="entry name" value="Lipid/polyisoprenoid-binding, YceI-like"/>
    <property type="match status" value="1"/>
</dbReference>
<evidence type="ECO:0000313" key="4">
    <source>
        <dbReference type="Proteomes" id="UP000305778"/>
    </source>
</evidence>
<dbReference type="Proteomes" id="UP000305778">
    <property type="component" value="Unassembled WGS sequence"/>
</dbReference>
<proteinExistence type="inferred from homology"/>
<dbReference type="InterPro" id="IPR007372">
    <property type="entry name" value="Lipid/polyisoprenoid-bd_YceI"/>
</dbReference>
<dbReference type="Pfam" id="PF04264">
    <property type="entry name" value="YceI"/>
    <property type="match status" value="1"/>
</dbReference>